<name>A0ABR6RJE7_9BURK</name>
<evidence type="ECO:0000256" key="3">
    <source>
        <dbReference type="SAM" id="Phobius"/>
    </source>
</evidence>
<keyword evidence="1 2" id="KW-0129">CBS domain</keyword>
<dbReference type="CDD" id="cd04600">
    <property type="entry name" value="CBS_pair_HPP_assoc"/>
    <property type="match status" value="1"/>
</dbReference>
<comment type="caution">
    <text evidence="5">The sequence shown here is derived from an EMBL/GenBank/DDBJ whole genome shotgun (WGS) entry which is preliminary data.</text>
</comment>
<protein>
    <submittedName>
        <fullName evidence="5">CBS domain-containing membrane protein</fullName>
    </submittedName>
</protein>
<feature type="domain" description="CBS" evidence="4">
    <location>
        <begin position="250"/>
        <end position="306"/>
    </location>
</feature>
<dbReference type="PANTHER" id="PTHR43080">
    <property type="entry name" value="CBS DOMAIN-CONTAINING PROTEIN CBSX3, MITOCHONDRIAL"/>
    <property type="match status" value="1"/>
</dbReference>
<evidence type="ECO:0000259" key="4">
    <source>
        <dbReference type="PROSITE" id="PS51371"/>
    </source>
</evidence>
<dbReference type="Pfam" id="PF00571">
    <property type="entry name" value="CBS"/>
    <property type="match status" value="2"/>
</dbReference>
<accession>A0ABR6RJE7</accession>
<keyword evidence="3" id="KW-0472">Membrane</keyword>
<feature type="transmembrane region" description="Helical" evidence="3">
    <location>
        <begin position="64"/>
        <end position="80"/>
    </location>
</feature>
<dbReference type="InterPro" id="IPR051257">
    <property type="entry name" value="Diverse_CBS-Domain"/>
</dbReference>
<dbReference type="SMART" id="SM00116">
    <property type="entry name" value="CBS"/>
    <property type="match status" value="2"/>
</dbReference>
<dbReference type="InterPro" id="IPR000644">
    <property type="entry name" value="CBS_dom"/>
</dbReference>
<dbReference type="InterPro" id="IPR058581">
    <property type="entry name" value="TM_HPP"/>
</dbReference>
<dbReference type="Gene3D" id="3.10.580.10">
    <property type="entry name" value="CBS-domain"/>
    <property type="match status" value="1"/>
</dbReference>
<keyword evidence="6" id="KW-1185">Reference proteome</keyword>
<organism evidence="5 6">
    <name type="scientific">Comamonas odontotermitis</name>
    <dbReference type="NCBI Taxonomy" id="379895"/>
    <lineage>
        <taxon>Bacteria</taxon>
        <taxon>Pseudomonadati</taxon>
        <taxon>Pseudomonadota</taxon>
        <taxon>Betaproteobacteria</taxon>
        <taxon>Burkholderiales</taxon>
        <taxon>Comamonadaceae</taxon>
        <taxon>Comamonas</taxon>
    </lineage>
</organism>
<proteinExistence type="predicted"/>
<evidence type="ECO:0000313" key="6">
    <source>
        <dbReference type="Proteomes" id="UP000562492"/>
    </source>
</evidence>
<dbReference type="Proteomes" id="UP000562492">
    <property type="component" value="Unassembled WGS sequence"/>
</dbReference>
<dbReference type="RefSeq" id="WP_184710624.1">
    <property type="nucleotide sequence ID" value="NZ_JACHKZ010000027.1"/>
</dbReference>
<feature type="transmembrane region" description="Helical" evidence="3">
    <location>
        <begin position="116"/>
        <end position="134"/>
    </location>
</feature>
<reference evidence="5 6" key="1">
    <citation type="submission" date="2020-08" db="EMBL/GenBank/DDBJ databases">
        <title>Functional genomics of gut bacteria from endangered species of beetles.</title>
        <authorList>
            <person name="Carlos-Shanley C."/>
        </authorList>
    </citation>
    <scope>NUCLEOTIDE SEQUENCE [LARGE SCALE GENOMIC DNA]</scope>
    <source>
        <strain evidence="5 6">S00124</strain>
    </source>
</reference>
<feature type="transmembrane region" description="Helical" evidence="3">
    <location>
        <begin position="155"/>
        <end position="174"/>
    </location>
</feature>
<dbReference type="SUPFAM" id="SSF54631">
    <property type="entry name" value="CBS-domain pair"/>
    <property type="match status" value="1"/>
</dbReference>
<gene>
    <name evidence="5" type="ORF">HNP33_003417</name>
</gene>
<evidence type="ECO:0000313" key="5">
    <source>
        <dbReference type="EMBL" id="MBB6579305.1"/>
    </source>
</evidence>
<keyword evidence="3" id="KW-1133">Transmembrane helix</keyword>
<evidence type="ECO:0000256" key="2">
    <source>
        <dbReference type="PROSITE-ProRule" id="PRU00703"/>
    </source>
</evidence>
<dbReference type="PANTHER" id="PTHR43080:SF2">
    <property type="entry name" value="CBS DOMAIN-CONTAINING PROTEIN"/>
    <property type="match status" value="1"/>
</dbReference>
<dbReference type="EMBL" id="JACHKZ010000027">
    <property type="protein sequence ID" value="MBB6579305.1"/>
    <property type="molecule type" value="Genomic_DNA"/>
</dbReference>
<dbReference type="PROSITE" id="PS51371">
    <property type="entry name" value="CBS"/>
    <property type="match status" value="2"/>
</dbReference>
<dbReference type="Pfam" id="PF04982">
    <property type="entry name" value="TM_HPP"/>
    <property type="match status" value="1"/>
</dbReference>
<sequence length="396" mass="42442">MPDHSNRVPEPPVRAERLRQWLRNFWPSSSHVNGKELLRMVVGVGLTLLLTGLVSRWWGQSHHAPWLFAAMGASALLLVCTPSSPMAQPWPVIGGSVLSGLAGLAAALVIDDPSAAAAASAGLAVMVMVVMRCLHPPGAALAMWIALEHGTDVSVLAYPVATNLVLLVVLATLYSRATGKRYPAPQHSQKPAAAGDARNMRIEGVDLDAALDHFNGVLDVSRADLEALVHMASQAAFKRTLGDLRCEDIMAHPVFVTTADAPVQQAWERMQEHDVKALPVVDEKMQVKGIVTSTDLLNQALSQTSAGLGDRLKSLVLRKKKAAVVVGDLMTEEVATVQGYDRVVDLIAVFSQGHLRHLPVVNAQGKLVGMVTQTDLIRVMAKSLASAHTTQVLQKT</sequence>
<feature type="domain" description="CBS" evidence="4">
    <location>
        <begin position="330"/>
        <end position="386"/>
    </location>
</feature>
<keyword evidence="3" id="KW-0812">Transmembrane</keyword>
<feature type="transmembrane region" description="Helical" evidence="3">
    <location>
        <begin position="37"/>
        <end position="58"/>
    </location>
</feature>
<feature type="transmembrane region" description="Helical" evidence="3">
    <location>
        <begin position="92"/>
        <end position="110"/>
    </location>
</feature>
<dbReference type="InterPro" id="IPR046342">
    <property type="entry name" value="CBS_dom_sf"/>
</dbReference>
<evidence type="ECO:0000256" key="1">
    <source>
        <dbReference type="ARBA" id="ARBA00023122"/>
    </source>
</evidence>